<evidence type="ECO:0000259" key="1">
    <source>
        <dbReference type="PROSITE" id="PS51159"/>
    </source>
</evidence>
<protein>
    <recommendedName>
        <fullName evidence="1">CBM21 domain-containing protein</fullName>
    </recommendedName>
</protein>
<dbReference type="InterPro" id="IPR038175">
    <property type="entry name" value="CBM21_dom_sf"/>
</dbReference>
<dbReference type="GO" id="GO:0000164">
    <property type="term" value="C:protein phosphatase type 1 complex"/>
    <property type="evidence" value="ECO:0007669"/>
    <property type="project" value="TreeGrafter"/>
</dbReference>
<dbReference type="EMBL" id="JH717951">
    <property type="protein sequence ID" value="EWZ27853.1"/>
    <property type="molecule type" value="Genomic_DNA"/>
</dbReference>
<dbReference type="Proteomes" id="UP000030766">
    <property type="component" value="Unassembled WGS sequence"/>
</dbReference>
<dbReference type="GO" id="GO:2001069">
    <property type="term" value="F:glycogen binding"/>
    <property type="evidence" value="ECO:0007669"/>
    <property type="project" value="TreeGrafter"/>
</dbReference>
<reference evidence="2" key="2">
    <citation type="submission" date="2012-06" db="EMBL/GenBank/DDBJ databases">
        <title>Annotation of the Genome Sequence of Fusarium oxysporum Fo47.</title>
        <authorList>
            <consortium name="The Broad Institute Genomics Platform"/>
            <person name="Ma L.-J."/>
            <person name="Corby-Kistler H."/>
            <person name="Broz K."/>
            <person name="Gale L.R."/>
            <person name="Jonkers W."/>
            <person name="O'Donnell K."/>
            <person name="Ploetz R."/>
            <person name="Steinberg C."/>
            <person name="Schwartz D.C."/>
            <person name="VanEtten H."/>
            <person name="Zhou S."/>
            <person name="Young S.K."/>
            <person name="Zeng Q."/>
            <person name="Gargeya S."/>
            <person name="Fitzgerald M."/>
            <person name="Abouelleil A."/>
            <person name="Alvarado L."/>
            <person name="Chapman S.B."/>
            <person name="Gainer-Dewar J."/>
            <person name="Goldberg J."/>
            <person name="Griggs A."/>
            <person name="Gujja S."/>
            <person name="Hansen M."/>
            <person name="Howarth C."/>
            <person name="Imamovic A."/>
            <person name="Ireland A."/>
            <person name="Larimer J."/>
            <person name="McCowan C."/>
            <person name="Murphy C."/>
            <person name="Pearson M."/>
            <person name="Poon T.W."/>
            <person name="Priest M."/>
            <person name="Roberts A."/>
            <person name="Saif S."/>
            <person name="Shea T."/>
            <person name="Sykes S."/>
            <person name="Wortman J."/>
            <person name="Nusbaum C."/>
            <person name="Birren B."/>
        </authorList>
    </citation>
    <scope>NUCLEOTIDE SEQUENCE</scope>
    <source>
        <strain evidence="2">Fo47</strain>
    </source>
</reference>
<dbReference type="Gene3D" id="2.60.40.2440">
    <property type="entry name" value="Carbohydrate binding type-21 domain"/>
    <property type="match status" value="1"/>
</dbReference>
<dbReference type="PANTHER" id="PTHR12307:SF36">
    <property type="entry name" value="GLYCOGEN-BINDING SUBUNIT 76A"/>
    <property type="match status" value="1"/>
</dbReference>
<feature type="domain" description="CBM21" evidence="1">
    <location>
        <begin position="96"/>
        <end position="212"/>
    </location>
</feature>
<dbReference type="PANTHER" id="PTHR12307">
    <property type="entry name" value="PROTEIN PHOSPHATASE 1 REGULATORY SUBUNIT"/>
    <property type="match status" value="1"/>
</dbReference>
<dbReference type="AlphaFoldDB" id="W9JEE1"/>
<dbReference type="HOGENOM" id="CLU_048912_1_0_1"/>
<dbReference type="InterPro" id="IPR050782">
    <property type="entry name" value="PP1_regulatory_subunit_3"/>
</dbReference>
<dbReference type="GO" id="GO:0008157">
    <property type="term" value="F:protein phosphatase 1 binding"/>
    <property type="evidence" value="ECO:0007669"/>
    <property type="project" value="TreeGrafter"/>
</dbReference>
<sequence length="216" mass="25323">MLEKLRGRLHLPWYFYHRQRLVREPTSRKADYFELQDQEQHFVQADSPIIMRSEPQFIEGAHEYFLHKPLNPTTSLYVIQSPSTRWEIISSSTVFKTTENPKSVKLERLWVSADEKSFLGSVAVANLADEKSVTCRFTFDHWETISEVHAHYAHGLPGTNTQNEFDCFLFTLELPDVALVDAGIKTFHCCIRYVANDQEFWDDNNSLNYQVSFRRK</sequence>
<dbReference type="Pfam" id="PF03370">
    <property type="entry name" value="CBM_21"/>
    <property type="match status" value="1"/>
</dbReference>
<organism evidence="2">
    <name type="scientific">Fusarium oxysporum Fo47</name>
    <dbReference type="NCBI Taxonomy" id="660027"/>
    <lineage>
        <taxon>Eukaryota</taxon>
        <taxon>Fungi</taxon>
        <taxon>Dikarya</taxon>
        <taxon>Ascomycota</taxon>
        <taxon>Pezizomycotina</taxon>
        <taxon>Sordariomycetes</taxon>
        <taxon>Hypocreomycetidae</taxon>
        <taxon>Hypocreales</taxon>
        <taxon>Nectriaceae</taxon>
        <taxon>Fusarium</taxon>
        <taxon>Fusarium oxysporum species complex</taxon>
    </lineage>
</organism>
<dbReference type="PROSITE" id="PS51159">
    <property type="entry name" value="CBM21"/>
    <property type="match status" value="1"/>
</dbReference>
<dbReference type="VEuPathDB" id="FungiDB:FOZG_18437"/>
<dbReference type="GO" id="GO:0005979">
    <property type="term" value="P:regulation of glycogen biosynthetic process"/>
    <property type="evidence" value="ECO:0007669"/>
    <property type="project" value="TreeGrafter"/>
</dbReference>
<gene>
    <name evidence="2" type="ORF">FOZG_18437</name>
</gene>
<dbReference type="InterPro" id="IPR005036">
    <property type="entry name" value="CBM21_dom"/>
</dbReference>
<evidence type="ECO:0000313" key="2">
    <source>
        <dbReference type="EMBL" id="EWZ27853.1"/>
    </source>
</evidence>
<proteinExistence type="predicted"/>
<reference evidence="2" key="1">
    <citation type="submission" date="2011-06" db="EMBL/GenBank/DDBJ databases">
        <title>The Genome Sequence of Fusarium oxysporum Fo47.</title>
        <authorList>
            <consortium name="The Broad Institute Genome Sequencing Platform"/>
            <person name="Ma L.-J."/>
            <person name="Gale L.R."/>
            <person name="Schwartz D.C."/>
            <person name="Zhou S."/>
            <person name="Corby-Kistler H."/>
            <person name="Young S.K."/>
            <person name="Zeng Q."/>
            <person name="Gargeya S."/>
            <person name="Fitzgerald M."/>
            <person name="Haas B."/>
            <person name="Abouelleil A."/>
            <person name="Alvarado L."/>
            <person name="Arachchi H.M."/>
            <person name="Berlin A."/>
            <person name="Brown A."/>
            <person name="Chapman S.B."/>
            <person name="Chen Z."/>
            <person name="Dunbar C."/>
            <person name="Freedman E."/>
            <person name="Gearin G."/>
            <person name="Gellesch M."/>
            <person name="Goldberg J."/>
            <person name="Griggs A."/>
            <person name="Gujja S."/>
            <person name="Heiman D."/>
            <person name="Howarth C."/>
            <person name="Larson L."/>
            <person name="Lui A."/>
            <person name="MacDonald P.J.P."/>
            <person name="Mehta T."/>
            <person name="Montmayeur A."/>
            <person name="Murphy C."/>
            <person name="Neiman D."/>
            <person name="Pearson M."/>
            <person name="Priest M."/>
            <person name="Roberts A."/>
            <person name="Saif S."/>
            <person name="Shea T."/>
            <person name="Shenoy N."/>
            <person name="Sisk P."/>
            <person name="Stolte C."/>
            <person name="Sykes S."/>
            <person name="Wortman J."/>
            <person name="Nusbaum C."/>
            <person name="Birren B."/>
        </authorList>
    </citation>
    <scope>NUCLEOTIDE SEQUENCE [LARGE SCALE GENOMIC DNA]</scope>
    <source>
        <strain evidence="2">Fo47</strain>
    </source>
</reference>
<name>W9JEE1_FUSOX</name>
<accession>W9JEE1</accession>